<evidence type="ECO:0000313" key="2">
    <source>
        <dbReference type="Proteomes" id="UP000182466"/>
    </source>
</evidence>
<dbReference type="EMBL" id="FPAW01000061">
    <property type="protein sequence ID" value="SFU21389.1"/>
    <property type="molecule type" value="Genomic_DNA"/>
</dbReference>
<evidence type="ECO:0000313" key="1">
    <source>
        <dbReference type="EMBL" id="SFU21389.1"/>
    </source>
</evidence>
<dbReference type="Proteomes" id="UP000182466">
    <property type="component" value="Unassembled WGS sequence"/>
</dbReference>
<organism evidence="1 2">
    <name type="scientific">Sedimentitalea nanhaiensis</name>
    <dbReference type="NCBI Taxonomy" id="999627"/>
    <lineage>
        <taxon>Bacteria</taxon>
        <taxon>Pseudomonadati</taxon>
        <taxon>Pseudomonadota</taxon>
        <taxon>Alphaproteobacteria</taxon>
        <taxon>Rhodobacterales</taxon>
        <taxon>Paracoccaceae</taxon>
        <taxon>Sedimentitalea</taxon>
    </lineage>
</organism>
<reference evidence="1 2" key="1">
    <citation type="submission" date="2016-10" db="EMBL/GenBank/DDBJ databases">
        <authorList>
            <person name="de Groot N.N."/>
        </authorList>
    </citation>
    <scope>NUCLEOTIDE SEQUENCE [LARGE SCALE GENOMIC DNA]</scope>
    <source>
        <strain evidence="1 2">CGMCC 1.10959</strain>
    </source>
</reference>
<name>A0A1I7EBU6_9RHOB</name>
<protein>
    <submittedName>
        <fullName evidence="1">Uncharacterized protein</fullName>
    </submittedName>
</protein>
<gene>
    <name evidence="1" type="ORF">SAMN05216236_16112</name>
</gene>
<proteinExistence type="predicted"/>
<sequence>MNSSFGPGSNCQRELDQTFLAVAKTAGLRSGSPQSGVGGPDIGVLPGKIASGAGKVIFHGFSFQVLLPT</sequence>
<dbReference type="AlphaFoldDB" id="A0A1I7EBU6"/>
<accession>A0A1I7EBU6</accession>
<keyword evidence="2" id="KW-1185">Reference proteome</keyword>